<reference evidence="3" key="1">
    <citation type="journal article" date="2015" name="BMC Genomics">
        <title>Genomic and transcriptomic analysis of the endophytic fungus Pestalotiopsis fici reveals its lifestyle and high potential for synthesis of natural products.</title>
        <authorList>
            <person name="Wang X."/>
            <person name="Zhang X."/>
            <person name="Liu L."/>
            <person name="Xiang M."/>
            <person name="Wang W."/>
            <person name="Sun X."/>
            <person name="Che Y."/>
            <person name="Guo L."/>
            <person name="Liu G."/>
            <person name="Guo L."/>
            <person name="Wang C."/>
            <person name="Yin W.B."/>
            <person name="Stadler M."/>
            <person name="Zhang X."/>
            <person name="Liu X."/>
        </authorList>
    </citation>
    <scope>NUCLEOTIDE SEQUENCE [LARGE SCALE GENOMIC DNA]</scope>
    <source>
        <strain evidence="3">W106-1 / CGMCC3.15140</strain>
    </source>
</reference>
<dbReference type="HOGENOM" id="CLU_100715_7_1_1"/>
<comment type="similarity">
    <text evidence="1">Belongs to the RutC family.</text>
</comment>
<evidence type="ECO:0000313" key="3">
    <source>
        <dbReference type="Proteomes" id="UP000030651"/>
    </source>
</evidence>
<dbReference type="KEGG" id="pfy:PFICI_00483"/>
<dbReference type="PANTHER" id="PTHR11803">
    <property type="entry name" value="2-IMINOBUTANOATE/2-IMINOPROPANOATE DEAMINASE RIDA"/>
    <property type="match status" value="1"/>
</dbReference>
<evidence type="ECO:0000313" key="2">
    <source>
        <dbReference type="EMBL" id="ETS86655.1"/>
    </source>
</evidence>
<accession>W3XKY7</accession>
<dbReference type="Proteomes" id="UP000030651">
    <property type="component" value="Unassembled WGS sequence"/>
</dbReference>
<dbReference type="PANTHER" id="PTHR11803:SF58">
    <property type="entry name" value="PROTEIN HMF1-RELATED"/>
    <property type="match status" value="1"/>
</dbReference>
<name>W3XKY7_PESFW</name>
<dbReference type="GO" id="GO:0019239">
    <property type="term" value="F:deaminase activity"/>
    <property type="evidence" value="ECO:0007669"/>
    <property type="project" value="TreeGrafter"/>
</dbReference>
<gene>
    <name evidence="2" type="ORF">PFICI_00483</name>
</gene>
<organism evidence="2 3">
    <name type="scientific">Pestalotiopsis fici (strain W106-1 / CGMCC3.15140)</name>
    <dbReference type="NCBI Taxonomy" id="1229662"/>
    <lineage>
        <taxon>Eukaryota</taxon>
        <taxon>Fungi</taxon>
        <taxon>Dikarya</taxon>
        <taxon>Ascomycota</taxon>
        <taxon>Pezizomycotina</taxon>
        <taxon>Sordariomycetes</taxon>
        <taxon>Xylariomycetidae</taxon>
        <taxon>Amphisphaeriales</taxon>
        <taxon>Sporocadaceae</taxon>
        <taxon>Pestalotiopsis</taxon>
    </lineage>
</organism>
<dbReference type="AlphaFoldDB" id="W3XKY7"/>
<dbReference type="Pfam" id="PF01042">
    <property type="entry name" value="Ribonuc_L-PSP"/>
    <property type="match status" value="1"/>
</dbReference>
<dbReference type="InParanoid" id="W3XKY7"/>
<dbReference type="eggNOG" id="KOG2317">
    <property type="taxonomic scope" value="Eukaryota"/>
</dbReference>
<dbReference type="GeneID" id="19265496"/>
<dbReference type="InterPro" id="IPR006175">
    <property type="entry name" value="YjgF/YER057c/UK114"/>
</dbReference>
<dbReference type="Gene3D" id="3.30.1330.40">
    <property type="entry name" value="RutC-like"/>
    <property type="match status" value="1"/>
</dbReference>
<evidence type="ECO:0000256" key="1">
    <source>
        <dbReference type="ARBA" id="ARBA00010552"/>
    </source>
</evidence>
<protein>
    <submittedName>
        <fullName evidence="2">Uncharacterized protein</fullName>
    </submittedName>
</protein>
<dbReference type="RefSeq" id="XP_007827255.1">
    <property type="nucleotide sequence ID" value="XM_007829064.1"/>
</dbReference>
<keyword evidence="3" id="KW-1185">Reference proteome</keyword>
<dbReference type="SUPFAM" id="SSF55298">
    <property type="entry name" value="YjgF-like"/>
    <property type="match status" value="1"/>
</dbReference>
<sequence>MTTRQTTNRNGYSSPYLSEAVSYNGLVFCSGKVGLDAGTGELVSDDAGKQTKEAALKLLESVLRAAGSDLTKLLKVSIYLTSRDYFAAMNAVC</sequence>
<proteinExistence type="inferred from homology"/>
<dbReference type="EMBL" id="KI912109">
    <property type="protein sequence ID" value="ETS86655.1"/>
    <property type="molecule type" value="Genomic_DNA"/>
</dbReference>
<dbReference type="CDD" id="cd00448">
    <property type="entry name" value="YjgF_YER057c_UK114_family"/>
    <property type="match status" value="1"/>
</dbReference>
<dbReference type="OrthoDB" id="309640at2759"/>
<dbReference type="InterPro" id="IPR035959">
    <property type="entry name" value="RutC-like_sf"/>
</dbReference>
<dbReference type="GO" id="GO:0005829">
    <property type="term" value="C:cytosol"/>
    <property type="evidence" value="ECO:0007669"/>
    <property type="project" value="TreeGrafter"/>
</dbReference>